<accession>W1YJI6</accession>
<reference evidence="1" key="1">
    <citation type="submission" date="2013-12" db="EMBL/GenBank/DDBJ databases">
        <title>A Varibaculum cambriense genome reconstructed from a premature infant gut community with otherwise low bacterial novelty that shifts toward anaerobic metabolism during the third week of life.</title>
        <authorList>
            <person name="Brown C.T."/>
            <person name="Sharon I."/>
            <person name="Thomas B.C."/>
            <person name="Castelle C.J."/>
            <person name="Morowitz M.J."/>
            <person name="Banfield J.F."/>
        </authorList>
    </citation>
    <scope>NUCLEOTIDE SEQUENCE</scope>
</reference>
<gene>
    <name evidence="1" type="ORF">Q604_UNBC03378G0001</name>
</gene>
<dbReference type="EMBL" id="AZMM01003378">
    <property type="protein sequence ID" value="ETJ42652.1"/>
    <property type="molecule type" value="Genomic_DNA"/>
</dbReference>
<name>W1YJI6_9ZZZZ</name>
<comment type="caution">
    <text evidence="1">The sequence shown here is derived from an EMBL/GenBank/DDBJ whole genome shotgun (WGS) entry which is preliminary data.</text>
</comment>
<protein>
    <submittedName>
        <fullName evidence="1">Uncharacterized protein</fullName>
    </submittedName>
</protein>
<feature type="non-terminal residue" evidence="1">
    <location>
        <position position="1"/>
    </location>
</feature>
<dbReference type="AlphaFoldDB" id="W1YJI6"/>
<organism evidence="1">
    <name type="scientific">human gut metagenome</name>
    <dbReference type="NCBI Taxonomy" id="408170"/>
    <lineage>
        <taxon>unclassified sequences</taxon>
        <taxon>metagenomes</taxon>
        <taxon>organismal metagenomes</taxon>
    </lineage>
</organism>
<evidence type="ECO:0000313" key="1">
    <source>
        <dbReference type="EMBL" id="ETJ42652.1"/>
    </source>
</evidence>
<sequence>MLGHSAATWGTRALKTGRVTTATLT</sequence>
<proteinExistence type="predicted"/>